<sequence>MRLIILVLMCFPLWVSASIELEPRIIAAAANPGLVSEQLLQKLPSSFTARDYMVLAETQLHLRNKDTALDAINKALSLADSRYLRAYSYLMKAKIYGILFRDTQLAITQLKEAEKLLTDENSRESKSLYGDVLQNFAQAYNQLGQPQNAMPYAQRSLEVALDLQHFDYELRARITIGRLALPNNDFNLAYHQFTEALKLATKLNDLPALASIHFRLGKAFLKLDDTKTALEHFQQALPLYDKLQRKGNYTYILVFIAEAHVVAAENSEGSEHTEHVQLAKESLAKAMVLAREQDDAFRVALILQSYAKVAVIEKQPQQAIQFYSEAIELFRQQNIITTRYEAMINLAEVLYDTNAIEQATNLLDIVEPEITKSAAFMHFRFYSLDAKIAADKQQWQRAYTSLDYASSKRFEQFSSENKLKLTSTHNAINENSELKRQLETAQKYQQLNIKLQNKLIKHAYVIGALLISLVIMLLLWRQARQQQHASHNKTALSDWIRFCQQVQQLEQRSNMSLIAIQLHNSQQLKLELGEPFYHQILDSFIQQLPVQKYLTSCRHNDTIWLALDQNSELDSLQQDLVTQLRQLLPITYQQLPMLCMSFTLNQLIKKPWRVKTLRALTHALWLGHRFAAATAKESNTWLMSIHSDSPSACEWTSAAIRHDLLNTIRLGNIKLYCNGQMIAPSAADNLD</sequence>
<reference evidence="4" key="1">
    <citation type="submission" date="2016-09" db="EMBL/GenBank/DDBJ databases">
        <authorList>
            <person name="Wan X."/>
            <person name="Hou S."/>
        </authorList>
    </citation>
    <scope>NUCLEOTIDE SEQUENCE [LARGE SCALE GENOMIC DNA]</scope>
    <source>
        <strain evidence="4">KH87</strain>
    </source>
</reference>
<dbReference type="RefSeq" id="WP_070048209.1">
    <property type="nucleotide sequence ID" value="NZ_CBCSDO010000001.1"/>
</dbReference>
<feature type="repeat" description="TPR" evidence="1">
    <location>
        <begin position="210"/>
        <end position="243"/>
    </location>
</feature>
<organism evidence="3 4">
    <name type="scientific">Rheinheimera salexigens</name>
    <dbReference type="NCBI Taxonomy" id="1628148"/>
    <lineage>
        <taxon>Bacteria</taxon>
        <taxon>Pseudomonadati</taxon>
        <taxon>Pseudomonadota</taxon>
        <taxon>Gammaproteobacteria</taxon>
        <taxon>Chromatiales</taxon>
        <taxon>Chromatiaceae</taxon>
        <taxon>Rheinheimera</taxon>
    </lineage>
</organism>
<keyword evidence="2" id="KW-0812">Transmembrane</keyword>
<dbReference type="Pfam" id="PF13181">
    <property type="entry name" value="TPR_8"/>
    <property type="match status" value="1"/>
</dbReference>
<name>A0A1E7Q380_9GAMM</name>
<dbReference type="InterPro" id="IPR019734">
    <property type="entry name" value="TPR_rpt"/>
</dbReference>
<comment type="caution">
    <text evidence="3">The sequence shown here is derived from an EMBL/GenBank/DDBJ whole genome shotgun (WGS) entry which is preliminary data.</text>
</comment>
<keyword evidence="1" id="KW-0802">TPR repeat</keyword>
<dbReference type="EMBL" id="MKEK01000001">
    <property type="protein sequence ID" value="OEY68642.1"/>
    <property type="molecule type" value="Genomic_DNA"/>
</dbReference>
<dbReference type="SMART" id="SM00028">
    <property type="entry name" value="TPR"/>
    <property type="match status" value="5"/>
</dbReference>
<evidence type="ECO:0000256" key="1">
    <source>
        <dbReference type="PROSITE-ProRule" id="PRU00339"/>
    </source>
</evidence>
<protein>
    <submittedName>
        <fullName evidence="3">Uncharacterized protein</fullName>
    </submittedName>
</protein>
<proteinExistence type="predicted"/>
<dbReference type="PANTHER" id="PTHR10098">
    <property type="entry name" value="RAPSYN-RELATED"/>
    <property type="match status" value="1"/>
</dbReference>
<dbReference type="SUPFAM" id="SSF48452">
    <property type="entry name" value="TPR-like"/>
    <property type="match status" value="2"/>
</dbReference>
<evidence type="ECO:0000313" key="4">
    <source>
        <dbReference type="Proteomes" id="UP000242258"/>
    </source>
</evidence>
<dbReference type="STRING" id="1628148.BI198_02925"/>
<gene>
    <name evidence="3" type="ORF">BI198_02925</name>
</gene>
<evidence type="ECO:0000256" key="2">
    <source>
        <dbReference type="SAM" id="Phobius"/>
    </source>
</evidence>
<evidence type="ECO:0000313" key="3">
    <source>
        <dbReference type="EMBL" id="OEY68642.1"/>
    </source>
</evidence>
<feature type="transmembrane region" description="Helical" evidence="2">
    <location>
        <begin position="458"/>
        <end position="476"/>
    </location>
</feature>
<dbReference type="Gene3D" id="1.25.40.10">
    <property type="entry name" value="Tetratricopeptide repeat domain"/>
    <property type="match status" value="2"/>
</dbReference>
<dbReference type="AlphaFoldDB" id="A0A1E7Q380"/>
<keyword evidence="2" id="KW-1133">Transmembrane helix</keyword>
<dbReference type="OrthoDB" id="5751942at2"/>
<dbReference type="Pfam" id="PF13424">
    <property type="entry name" value="TPR_12"/>
    <property type="match status" value="1"/>
</dbReference>
<accession>A0A1E7Q380</accession>
<dbReference type="Proteomes" id="UP000242258">
    <property type="component" value="Unassembled WGS sequence"/>
</dbReference>
<dbReference type="InterPro" id="IPR011990">
    <property type="entry name" value="TPR-like_helical_dom_sf"/>
</dbReference>
<keyword evidence="4" id="KW-1185">Reference proteome</keyword>
<dbReference type="PROSITE" id="PS50005">
    <property type="entry name" value="TPR"/>
    <property type="match status" value="1"/>
</dbReference>
<keyword evidence="2" id="KW-0472">Membrane</keyword>